<accession>A0A0C3BC27</accession>
<keyword evidence="1" id="KW-0560">Oxidoreductase</keyword>
<dbReference type="AlphaFoldDB" id="A0A0C3BC27"/>
<dbReference type="InterPro" id="IPR025337">
    <property type="entry name" value="Questin_oxidase-like"/>
</dbReference>
<evidence type="ECO:0000313" key="3">
    <source>
        <dbReference type="Proteomes" id="UP000054166"/>
    </source>
</evidence>
<evidence type="ECO:0000313" key="2">
    <source>
        <dbReference type="EMBL" id="KIM74882.1"/>
    </source>
</evidence>
<organism evidence="2 3">
    <name type="scientific">Piloderma croceum (strain F 1598)</name>
    <dbReference type="NCBI Taxonomy" id="765440"/>
    <lineage>
        <taxon>Eukaryota</taxon>
        <taxon>Fungi</taxon>
        <taxon>Dikarya</taxon>
        <taxon>Basidiomycota</taxon>
        <taxon>Agaricomycotina</taxon>
        <taxon>Agaricomycetes</taxon>
        <taxon>Agaricomycetidae</taxon>
        <taxon>Atheliales</taxon>
        <taxon>Atheliaceae</taxon>
        <taxon>Piloderma</taxon>
    </lineage>
</organism>
<dbReference type="Proteomes" id="UP000054166">
    <property type="component" value="Unassembled WGS sequence"/>
</dbReference>
<dbReference type="GO" id="GO:0016491">
    <property type="term" value="F:oxidoreductase activity"/>
    <property type="evidence" value="ECO:0007669"/>
    <property type="project" value="UniProtKB-KW"/>
</dbReference>
<dbReference type="HOGENOM" id="CLU_019145_1_0_1"/>
<protein>
    <submittedName>
        <fullName evidence="2">Uncharacterized protein</fullName>
    </submittedName>
</protein>
<proteinExistence type="predicted"/>
<dbReference type="PANTHER" id="PTHR35870">
    <property type="entry name" value="PROTEIN, PUTATIVE (AFU_ORTHOLOGUE AFUA_5G03330)-RELATED"/>
    <property type="match status" value="1"/>
</dbReference>
<reference evidence="2 3" key="1">
    <citation type="submission" date="2014-04" db="EMBL/GenBank/DDBJ databases">
        <authorList>
            <consortium name="DOE Joint Genome Institute"/>
            <person name="Kuo A."/>
            <person name="Tarkka M."/>
            <person name="Buscot F."/>
            <person name="Kohler A."/>
            <person name="Nagy L.G."/>
            <person name="Floudas D."/>
            <person name="Copeland A."/>
            <person name="Barry K.W."/>
            <person name="Cichocki N."/>
            <person name="Veneault-Fourrey C."/>
            <person name="LaButti K."/>
            <person name="Lindquist E.A."/>
            <person name="Lipzen A."/>
            <person name="Lundell T."/>
            <person name="Morin E."/>
            <person name="Murat C."/>
            <person name="Sun H."/>
            <person name="Tunlid A."/>
            <person name="Henrissat B."/>
            <person name="Grigoriev I.V."/>
            <person name="Hibbett D.S."/>
            <person name="Martin F."/>
            <person name="Nordberg H.P."/>
            <person name="Cantor M.N."/>
            <person name="Hua S.X."/>
        </authorList>
    </citation>
    <scope>NUCLEOTIDE SEQUENCE [LARGE SCALE GENOMIC DNA]</scope>
    <source>
        <strain evidence="2 3">F 1598</strain>
    </source>
</reference>
<dbReference type="EMBL" id="KN833054">
    <property type="protein sequence ID" value="KIM74882.1"/>
    <property type="molecule type" value="Genomic_DNA"/>
</dbReference>
<dbReference type="Pfam" id="PF14027">
    <property type="entry name" value="Questin_oxidase"/>
    <property type="match status" value="1"/>
</dbReference>
<name>A0A0C3BC27_PILCF</name>
<keyword evidence="3" id="KW-1185">Reference proteome</keyword>
<dbReference type="PANTHER" id="PTHR35870:SF1">
    <property type="entry name" value="PROTEIN, PUTATIVE (AFU_ORTHOLOGUE AFUA_5G03330)-RELATED"/>
    <property type="match status" value="1"/>
</dbReference>
<sequence length="473" mass="53247">MAPSRTQLAALWPNPGPSLTADTPALWPGSTPTSTAAARGYLQQDFEQHHGFYNYRGFHNHTPFHILVEWALGGTKEHLEAIWNQHVALERPAYQTPAPITAQTFSNHLGDEEYYQGYLYFFSDLVLKRPVHAVVEEWIFSSKANFESYNGRQPEMLNRLLAGILHPMLYLGYGLEFSLPGLVAEGLAQAAVHKVGSSALLPKSMFNMSTTCQPGTHAFSIVSRIIRDRRFNNFVGSFDDVQSKHGDVIQRYAAEWTVDGTNPKEVAKKVRELSFLNVMIYAVGGWRDGEGFHNAEFTLMHLVTSSLTLTSYMAVLTSPMTKSLLLRAYFTRSLAYYISRGRPNLPVRSFFSSPILTEFPGPRPYPSESVYPEPTSPFALTPNVWLQIIQSALVHPDDHLSKVQRTLAHYGRLYGNIPPGEFKDTELEGSEFIDGTLFVRTAALTMEWMGRIREGEPARYWGDDPNYPESEIS</sequence>
<dbReference type="InParanoid" id="A0A0C3BC27"/>
<evidence type="ECO:0000256" key="1">
    <source>
        <dbReference type="ARBA" id="ARBA00023002"/>
    </source>
</evidence>
<gene>
    <name evidence="2" type="ORF">PILCRDRAFT_827810</name>
</gene>
<dbReference type="OrthoDB" id="10004862at2759"/>
<reference evidence="3" key="2">
    <citation type="submission" date="2015-01" db="EMBL/GenBank/DDBJ databases">
        <title>Evolutionary Origins and Diversification of the Mycorrhizal Mutualists.</title>
        <authorList>
            <consortium name="DOE Joint Genome Institute"/>
            <consortium name="Mycorrhizal Genomics Consortium"/>
            <person name="Kohler A."/>
            <person name="Kuo A."/>
            <person name="Nagy L.G."/>
            <person name="Floudas D."/>
            <person name="Copeland A."/>
            <person name="Barry K.W."/>
            <person name="Cichocki N."/>
            <person name="Veneault-Fourrey C."/>
            <person name="LaButti K."/>
            <person name="Lindquist E.A."/>
            <person name="Lipzen A."/>
            <person name="Lundell T."/>
            <person name="Morin E."/>
            <person name="Murat C."/>
            <person name="Riley R."/>
            <person name="Ohm R."/>
            <person name="Sun H."/>
            <person name="Tunlid A."/>
            <person name="Henrissat B."/>
            <person name="Grigoriev I.V."/>
            <person name="Hibbett D.S."/>
            <person name="Martin F."/>
        </authorList>
    </citation>
    <scope>NUCLEOTIDE SEQUENCE [LARGE SCALE GENOMIC DNA]</scope>
    <source>
        <strain evidence="3">F 1598</strain>
    </source>
</reference>